<sequence>MFTPCKVLPGFYHSDLFEYKNNKFSTLDGGCWAICLQGLVKLESCWSISMPIIRLLSSVLNQGYLKSLNFNHKNKVQNFGRGFSIELHFEYHKYPDLLMKANLRDKTEIFDQNQHLSDLSLLMTVLSISHCKLIIIPSRTGCIAWLTYHEACATDLNMLELSAFRHLCSLSPSISLCLNAGVQAPWTQCGLWREVIGSRQTRLGMITRRIWGLNVLISCTSVLHGLAAINSLPHLSAFPNFQSLSTRVRPAMRARHLATHLALAVLVAEPMSPAVAVDVMTCRSCPNATVMTSEGLYGDPQLCNEHWTCPEGHNHGFCSHTILIENFRCSGCRKLWPKVKHCSSMSCHYFCFFPSDFVLSTIYLRCSWENHTTRVSRVELRLSFETQCC</sequence>
<dbReference type="Proteomes" id="UP000037035">
    <property type="component" value="Unassembled WGS sequence"/>
</dbReference>
<dbReference type="EMBL" id="LAVV01007810">
    <property type="protein sequence ID" value="KNZ54704.1"/>
    <property type="molecule type" value="Genomic_DNA"/>
</dbReference>
<keyword evidence="2" id="KW-1185">Reference proteome</keyword>
<gene>
    <name evidence="1" type="ORF">VP01_2878g1</name>
</gene>
<dbReference type="AlphaFoldDB" id="A0A0L6V1S2"/>
<dbReference type="VEuPathDB" id="FungiDB:VP01_2878g1"/>
<evidence type="ECO:0000313" key="2">
    <source>
        <dbReference type="Proteomes" id="UP000037035"/>
    </source>
</evidence>
<protein>
    <submittedName>
        <fullName evidence="1">Uncharacterized protein</fullName>
    </submittedName>
</protein>
<evidence type="ECO:0000313" key="1">
    <source>
        <dbReference type="EMBL" id="KNZ54704.1"/>
    </source>
</evidence>
<reference evidence="1 2" key="1">
    <citation type="submission" date="2015-08" db="EMBL/GenBank/DDBJ databases">
        <title>Next Generation Sequencing and Analysis of the Genome of Puccinia sorghi L Schw, the Causal Agent of Maize Common Rust.</title>
        <authorList>
            <person name="Rochi L."/>
            <person name="Burguener G."/>
            <person name="Darino M."/>
            <person name="Turjanski A."/>
            <person name="Kreff E."/>
            <person name="Dieguez M.J."/>
            <person name="Sacco F."/>
        </authorList>
    </citation>
    <scope>NUCLEOTIDE SEQUENCE [LARGE SCALE GENOMIC DNA]</scope>
    <source>
        <strain evidence="1 2">RO10H11247</strain>
    </source>
</reference>
<comment type="caution">
    <text evidence="1">The sequence shown here is derived from an EMBL/GenBank/DDBJ whole genome shotgun (WGS) entry which is preliminary data.</text>
</comment>
<organism evidence="1 2">
    <name type="scientific">Puccinia sorghi</name>
    <dbReference type="NCBI Taxonomy" id="27349"/>
    <lineage>
        <taxon>Eukaryota</taxon>
        <taxon>Fungi</taxon>
        <taxon>Dikarya</taxon>
        <taxon>Basidiomycota</taxon>
        <taxon>Pucciniomycotina</taxon>
        <taxon>Pucciniomycetes</taxon>
        <taxon>Pucciniales</taxon>
        <taxon>Pucciniaceae</taxon>
        <taxon>Puccinia</taxon>
    </lineage>
</organism>
<proteinExistence type="predicted"/>
<name>A0A0L6V1S2_9BASI</name>
<accession>A0A0L6V1S2</accession>